<comment type="subcellular location">
    <subcellularLocation>
        <location evidence="1">Membrane</location>
        <topology evidence="1">Multi-pass membrane protein</topology>
    </subcellularLocation>
</comment>
<feature type="transmembrane region" description="Helical" evidence="5">
    <location>
        <begin position="113"/>
        <end position="135"/>
    </location>
</feature>
<keyword evidence="2 5" id="KW-0812">Transmembrane</keyword>
<organism evidence="6 7">
    <name type="scientific">Myxococcus landrumensis</name>
    <dbReference type="NCBI Taxonomy" id="2813577"/>
    <lineage>
        <taxon>Bacteria</taxon>
        <taxon>Pseudomonadati</taxon>
        <taxon>Myxococcota</taxon>
        <taxon>Myxococcia</taxon>
        <taxon>Myxococcales</taxon>
        <taxon>Cystobacterineae</taxon>
        <taxon>Myxococcaceae</taxon>
        <taxon>Myxococcus</taxon>
    </lineage>
</organism>
<name>A0ABX7NHI7_9BACT</name>
<evidence type="ECO:0000256" key="5">
    <source>
        <dbReference type="SAM" id="Phobius"/>
    </source>
</evidence>
<protein>
    <submittedName>
        <fullName evidence="6">Hemolysin III family protein</fullName>
    </submittedName>
</protein>
<keyword evidence="7" id="KW-1185">Reference proteome</keyword>
<dbReference type="PANTHER" id="PTHR20855:SF3">
    <property type="entry name" value="LD03007P"/>
    <property type="match status" value="1"/>
</dbReference>
<dbReference type="EMBL" id="CP071091">
    <property type="protein sequence ID" value="QSQ18330.1"/>
    <property type="molecule type" value="Genomic_DNA"/>
</dbReference>
<reference evidence="6 7" key="1">
    <citation type="submission" date="2021-02" db="EMBL/GenBank/DDBJ databases">
        <title>De Novo genome assembly of isolated myxobacteria.</title>
        <authorList>
            <person name="Stevens D.C."/>
        </authorList>
    </citation>
    <scope>NUCLEOTIDE SEQUENCE [LARGE SCALE GENOMIC DNA]</scope>
    <source>
        <strain evidence="6 7">SCHIC003</strain>
    </source>
</reference>
<evidence type="ECO:0000256" key="2">
    <source>
        <dbReference type="ARBA" id="ARBA00022692"/>
    </source>
</evidence>
<feature type="transmembrane region" description="Helical" evidence="5">
    <location>
        <begin position="88"/>
        <end position="106"/>
    </location>
</feature>
<feature type="transmembrane region" description="Helical" evidence="5">
    <location>
        <begin position="20"/>
        <end position="42"/>
    </location>
</feature>
<feature type="transmembrane region" description="Helical" evidence="5">
    <location>
        <begin position="201"/>
        <end position="222"/>
    </location>
</feature>
<sequence>MASIDPLLARPLEADVKPRLRGLSHALAFLASLVGFFVLVFAPAQGLQRLADGIFGLSLVLMFGISGTYHLLTWSPEANQRLRRMDHAAIYLLIAGTFTPLATLDAPGAWTQGLLWVMWGCALTGAGLSLAGISGTRGMRSGLYVLLGALAAPVMLRLPGVMGSDRATWLLVGGVVYALGAVVYARKWPDPIPSVFGYHEVFHVMVIAAAATHYAVLVDFLWTAR</sequence>
<evidence type="ECO:0000256" key="3">
    <source>
        <dbReference type="ARBA" id="ARBA00022989"/>
    </source>
</evidence>
<dbReference type="Proteomes" id="UP000663090">
    <property type="component" value="Chromosome"/>
</dbReference>
<feature type="transmembrane region" description="Helical" evidence="5">
    <location>
        <begin position="167"/>
        <end position="185"/>
    </location>
</feature>
<keyword evidence="4 5" id="KW-0472">Membrane</keyword>
<feature type="transmembrane region" description="Helical" evidence="5">
    <location>
        <begin position="54"/>
        <end position="72"/>
    </location>
</feature>
<feature type="transmembrane region" description="Helical" evidence="5">
    <location>
        <begin position="141"/>
        <end position="160"/>
    </location>
</feature>
<proteinExistence type="predicted"/>
<keyword evidence="3 5" id="KW-1133">Transmembrane helix</keyword>
<accession>A0ABX7NHI7</accession>
<dbReference type="PANTHER" id="PTHR20855">
    <property type="entry name" value="ADIPOR/PROGESTIN RECEPTOR-RELATED"/>
    <property type="match status" value="1"/>
</dbReference>
<dbReference type="InterPro" id="IPR004254">
    <property type="entry name" value="AdipoR/HlyIII-related"/>
</dbReference>
<dbReference type="Pfam" id="PF03006">
    <property type="entry name" value="HlyIII"/>
    <property type="match status" value="1"/>
</dbReference>
<evidence type="ECO:0000256" key="4">
    <source>
        <dbReference type="ARBA" id="ARBA00023136"/>
    </source>
</evidence>
<evidence type="ECO:0000313" key="7">
    <source>
        <dbReference type="Proteomes" id="UP000663090"/>
    </source>
</evidence>
<gene>
    <name evidence="6" type="ORF">JY572_19985</name>
</gene>
<evidence type="ECO:0000256" key="1">
    <source>
        <dbReference type="ARBA" id="ARBA00004141"/>
    </source>
</evidence>
<evidence type="ECO:0000313" key="6">
    <source>
        <dbReference type="EMBL" id="QSQ18330.1"/>
    </source>
</evidence>